<feature type="signal peptide" evidence="2">
    <location>
        <begin position="1"/>
        <end position="30"/>
    </location>
</feature>
<name>A0A1H6VSQ6_9GAMM</name>
<keyword evidence="1" id="KW-0472">Membrane</keyword>
<evidence type="ECO:0000313" key="4">
    <source>
        <dbReference type="Proteomes" id="UP000199420"/>
    </source>
</evidence>
<keyword evidence="2" id="KW-0732">Signal</keyword>
<evidence type="ECO:0000256" key="2">
    <source>
        <dbReference type="SAM" id="SignalP"/>
    </source>
</evidence>
<organism evidence="3 4">
    <name type="scientific">Frateuria terrea</name>
    <dbReference type="NCBI Taxonomy" id="529704"/>
    <lineage>
        <taxon>Bacteria</taxon>
        <taxon>Pseudomonadati</taxon>
        <taxon>Pseudomonadota</taxon>
        <taxon>Gammaproteobacteria</taxon>
        <taxon>Lysobacterales</taxon>
        <taxon>Rhodanobacteraceae</taxon>
        <taxon>Frateuria</taxon>
    </lineage>
</organism>
<dbReference type="RefSeq" id="WP_139202437.1">
    <property type="nucleotide sequence ID" value="NZ_FNYC01000004.1"/>
</dbReference>
<evidence type="ECO:0000256" key="1">
    <source>
        <dbReference type="SAM" id="Phobius"/>
    </source>
</evidence>
<feature type="transmembrane region" description="Helical" evidence="1">
    <location>
        <begin position="802"/>
        <end position="821"/>
    </location>
</feature>
<keyword evidence="1" id="KW-0812">Transmembrane</keyword>
<dbReference type="Proteomes" id="UP000199420">
    <property type="component" value="Unassembled WGS sequence"/>
</dbReference>
<feature type="transmembrane region" description="Helical" evidence="1">
    <location>
        <begin position="373"/>
        <end position="392"/>
    </location>
</feature>
<feature type="transmembrane region" description="Helical" evidence="1">
    <location>
        <begin position="310"/>
        <end position="330"/>
    </location>
</feature>
<accession>A0A1H6VSQ6</accession>
<dbReference type="OrthoDB" id="5943571at2"/>
<proteinExistence type="predicted"/>
<keyword evidence="1" id="KW-1133">Transmembrane helix</keyword>
<reference evidence="3 4" key="1">
    <citation type="submission" date="2016-10" db="EMBL/GenBank/DDBJ databases">
        <authorList>
            <person name="de Groot N.N."/>
        </authorList>
    </citation>
    <scope>NUCLEOTIDE SEQUENCE [LARGE SCALE GENOMIC DNA]</scope>
    <source>
        <strain evidence="3 4">DSM 26515</strain>
    </source>
</reference>
<gene>
    <name evidence="3" type="ORF">SAMN04487997_2370</name>
</gene>
<dbReference type="AlphaFoldDB" id="A0A1H6VSQ6"/>
<protein>
    <recommendedName>
        <fullName evidence="5">Membrane protein YfhO</fullName>
    </recommendedName>
</protein>
<dbReference type="EMBL" id="FNYC01000004">
    <property type="protein sequence ID" value="SEJ06114.1"/>
    <property type="molecule type" value="Genomic_DNA"/>
</dbReference>
<sequence>MNSILRFGGRMCAKLAPLLAYLSFAVVVLGANPFAEETAGPFDLLVAQAGWTVPGEPVSVRNAERSDVLDALLPRWIYQRGEIRAGRLSTWDPLPAGGEPGIQSLVNSELTPAFALFALSPNAALGFYLATLFNLTMAAWGAHLWLRRRTSLLPATFGAVTIMLCGFHTAWLYWPHTLTSIWICWLLWAIDRWWQDPNYGRFLSLVVASAMLLLGGFPFVTLLGAGAAVLYLLCLWIADAQPRGLMRIGGFGAGWIVAMMLCTAPLISLLAWYARLDVSYRVGGSQLQLPDAARFLLPHFAKSMPHVESAMYVGLLGLGLAVLAFGLILWRRARVGVIALYSLLLGTVAAILVFGIIPSAYLSWVPGLAHNPWSRSIIILDIALSAAATFCLDEVSKRIGAQALARLVLGFLVAYQAVDLASFFRRFNGPTPAAYFYPADPLVAKIKQNLRPFQSVIADNNFLVSGTLGAYGIPEWFAHAFKSESKKSLLSKVIDDPFTTATATLVEGESINLSSPVMAALGVRYVLGDAGIVLAGPRPDFGQNTIVPAHAPLPPMPGVDWVQFFDLTTTFRPQALFVRLATYARAGLAGEVVLTLYRNGEIEPIARSTIEASKVLDNQMATFPLPKALVLAPGSYRFHFTYQHAGAGDRLSAWFTPAPAKNCSLQLNGKKVPGCIDLELAAPRNDMGAFSPIASRNGMYLLENTNVPAGPYFLHELSGWPNRESSNETRLIARTGPDFQIRYFGPDSGFVVVPMNFPKEDWHVRLNGREVLPERYLGDLPAFRVDGPATLDFSYRPRSLRFGAWISLAMLLGLLLGWGLATRHRRSASGADGIVDGT</sequence>
<feature type="transmembrane region" description="Helical" evidence="1">
    <location>
        <begin position="205"/>
        <end position="238"/>
    </location>
</feature>
<keyword evidence="4" id="KW-1185">Reference proteome</keyword>
<feature type="chain" id="PRO_5011708657" description="Membrane protein YfhO" evidence="2">
    <location>
        <begin position="31"/>
        <end position="838"/>
    </location>
</feature>
<evidence type="ECO:0000313" key="3">
    <source>
        <dbReference type="EMBL" id="SEJ06114.1"/>
    </source>
</evidence>
<feature type="transmembrane region" description="Helical" evidence="1">
    <location>
        <begin position="114"/>
        <end position="140"/>
    </location>
</feature>
<feature type="transmembrane region" description="Helical" evidence="1">
    <location>
        <begin position="337"/>
        <end position="361"/>
    </location>
</feature>
<feature type="transmembrane region" description="Helical" evidence="1">
    <location>
        <begin position="404"/>
        <end position="424"/>
    </location>
</feature>
<evidence type="ECO:0008006" key="5">
    <source>
        <dbReference type="Google" id="ProtNLM"/>
    </source>
</evidence>
<feature type="transmembrane region" description="Helical" evidence="1">
    <location>
        <begin position="152"/>
        <end position="174"/>
    </location>
</feature>
<feature type="transmembrane region" description="Helical" evidence="1">
    <location>
        <begin position="250"/>
        <end position="274"/>
    </location>
</feature>